<dbReference type="InterPro" id="IPR036237">
    <property type="entry name" value="Xyl_isomerase-like_sf"/>
</dbReference>
<dbReference type="InterPro" id="IPR050312">
    <property type="entry name" value="IolE/XylAMocC-like"/>
</dbReference>
<keyword evidence="3" id="KW-1185">Reference proteome</keyword>
<evidence type="ECO:0000259" key="1">
    <source>
        <dbReference type="Pfam" id="PF01261"/>
    </source>
</evidence>
<dbReference type="SUPFAM" id="SSF51658">
    <property type="entry name" value="Xylose isomerase-like"/>
    <property type="match status" value="1"/>
</dbReference>
<dbReference type="EMBL" id="QXFM01000144">
    <property type="protein sequence ID" value="RIV80087.1"/>
    <property type="molecule type" value="Genomic_DNA"/>
</dbReference>
<dbReference type="OrthoDB" id="9801426at2"/>
<organism evidence="2 3">
    <name type="scientific">Aurantiacibacter xanthus</name>
    <dbReference type="NCBI Taxonomy" id="1784712"/>
    <lineage>
        <taxon>Bacteria</taxon>
        <taxon>Pseudomonadati</taxon>
        <taxon>Pseudomonadota</taxon>
        <taxon>Alphaproteobacteria</taxon>
        <taxon>Sphingomonadales</taxon>
        <taxon>Erythrobacteraceae</taxon>
        <taxon>Aurantiacibacter</taxon>
    </lineage>
</organism>
<comment type="caution">
    <text evidence="2">The sequence shown here is derived from an EMBL/GenBank/DDBJ whole genome shotgun (WGS) entry which is preliminary data.</text>
</comment>
<dbReference type="Gene3D" id="3.20.20.150">
    <property type="entry name" value="Divalent-metal-dependent TIM barrel enzymes"/>
    <property type="match status" value="1"/>
</dbReference>
<evidence type="ECO:0000313" key="3">
    <source>
        <dbReference type="Proteomes" id="UP000265366"/>
    </source>
</evidence>
<dbReference type="PANTHER" id="PTHR12110">
    <property type="entry name" value="HYDROXYPYRUVATE ISOMERASE"/>
    <property type="match status" value="1"/>
</dbReference>
<feature type="domain" description="Xylose isomerase-like TIM barrel" evidence="1">
    <location>
        <begin position="23"/>
        <end position="249"/>
    </location>
</feature>
<proteinExistence type="predicted"/>
<dbReference type="GO" id="GO:0016853">
    <property type="term" value="F:isomerase activity"/>
    <property type="evidence" value="ECO:0007669"/>
    <property type="project" value="UniProtKB-KW"/>
</dbReference>
<reference evidence="2 3" key="1">
    <citation type="submission" date="2018-08" db="EMBL/GenBank/DDBJ databases">
        <title>Erythrobacter zhengii sp.nov., a bacterium isolated from deep-sea sediment.</title>
        <authorList>
            <person name="Fang C."/>
            <person name="Wu Y.-H."/>
            <person name="Sun C."/>
            <person name="Wang H."/>
            <person name="Cheng H."/>
            <person name="Meng F.-X."/>
            <person name="Wang C.-S."/>
            <person name="Xu X.-W."/>
        </authorList>
    </citation>
    <scope>NUCLEOTIDE SEQUENCE [LARGE SCALE GENOMIC DNA]</scope>
    <source>
        <strain evidence="2 3">CCTCC AB 2015396</strain>
    </source>
</reference>
<gene>
    <name evidence="2" type="ORF">D2V17_19730</name>
</gene>
<protein>
    <submittedName>
        <fullName evidence="2">Sugar phosphate isomerase/epimerase</fullName>
    </submittedName>
</protein>
<keyword evidence="2" id="KW-0413">Isomerase</keyword>
<evidence type="ECO:0000313" key="2">
    <source>
        <dbReference type="EMBL" id="RIV80087.1"/>
    </source>
</evidence>
<accession>A0A3A1NY91</accession>
<name>A0A3A1NY91_9SPHN</name>
<dbReference type="RefSeq" id="WP_119594849.1">
    <property type="nucleotide sequence ID" value="NZ_QXFM01000144.1"/>
</dbReference>
<sequence>MRIGINLLLWTGHVTPELLPVLEHIAATGFDGVEVPLFDTGDPAHYRRLGAMLDGLGLARTASTAFTDPGQNPVSPAASERAAALDYARAVLDCAAELGAGLVVGPLFQPLGHFTGTGPSEAERERCAEFLGDLAPYAAERGIVLAVEPLNRFEAHVLNTGAQAREMIARVGDPAVGILYDSFHAHIEERDPIAALDAMLAAGALAHVHISENDRGTPGTGQARIAEAIALLATRGYDGWLTIEAFGQAVPELAAATRVWRPFFADPVDVVEGGYAYIRHCLTAC</sequence>
<dbReference type="InterPro" id="IPR013022">
    <property type="entry name" value="Xyl_isomerase-like_TIM-brl"/>
</dbReference>
<dbReference type="Pfam" id="PF01261">
    <property type="entry name" value="AP_endonuc_2"/>
    <property type="match status" value="1"/>
</dbReference>
<dbReference type="AlphaFoldDB" id="A0A3A1NY91"/>
<dbReference type="Proteomes" id="UP000265366">
    <property type="component" value="Unassembled WGS sequence"/>
</dbReference>